<organism evidence="3 4">
    <name type="scientific">Paractinoplanes atraurantiacus</name>
    <dbReference type="NCBI Taxonomy" id="1036182"/>
    <lineage>
        <taxon>Bacteria</taxon>
        <taxon>Bacillati</taxon>
        <taxon>Actinomycetota</taxon>
        <taxon>Actinomycetes</taxon>
        <taxon>Micromonosporales</taxon>
        <taxon>Micromonosporaceae</taxon>
        <taxon>Paractinoplanes</taxon>
    </lineage>
</organism>
<keyword evidence="4" id="KW-1185">Reference proteome</keyword>
<name>A0A285IR25_9ACTN</name>
<dbReference type="EMBL" id="OBDY01000011">
    <property type="protein sequence ID" value="SNY50448.1"/>
    <property type="molecule type" value="Genomic_DNA"/>
</dbReference>
<gene>
    <name evidence="3" type="ORF">SAMN05421748_1112</name>
</gene>
<evidence type="ECO:0000313" key="4">
    <source>
        <dbReference type="Proteomes" id="UP000219612"/>
    </source>
</evidence>
<dbReference type="OrthoDB" id="3285527at2"/>
<sequence length="419" mass="43609">MRVKRLLAGTAAGATALAFAGACAQQIKQIEPKLELRNAASQLSEAKQTGFTVKLTGSPEDLAAGLKLEDPTDVPDAETLKKLFNSSFTIATDKAGEGDKDDRASLSATIDGVTGTELRVIDGVVYVKAPVQELATKFGAAASDVTEMRQGLTGELPEAAALFDGKWVSVDVAKAAEGALGKAATPSQDPAQAAKLQSEIQTSAKNLFESAQIVRDSADPTHLTVTSSTTKGYEEFQRLAGVFGKELGTDVTKELPKAPKERPITLDLWIKDEKLTAIEVNFLQFIDGATGRAALRFEVTTGAEIAAPEGATKIDPSKLTSGLTGGGATPSLGGGLDDLDGDTAYTEARLLGLQVQLMQLEKGNVNTYLKQAVAERNAEGDGVKAGVVRSGVAQVAADGAFACLKVSASKEPVVTKGRC</sequence>
<evidence type="ECO:0000256" key="2">
    <source>
        <dbReference type="SAM" id="SignalP"/>
    </source>
</evidence>
<feature type="signal peptide" evidence="2">
    <location>
        <begin position="1"/>
        <end position="20"/>
    </location>
</feature>
<dbReference type="PROSITE" id="PS51257">
    <property type="entry name" value="PROKAR_LIPOPROTEIN"/>
    <property type="match status" value="1"/>
</dbReference>
<dbReference type="Proteomes" id="UP000219612">
    <property type="component" value="Unassembled WGS sequence"/>
</dbReference>
<dbReference type="AlphaFoldDB" id="A0A285IR25"/>
<evidence type="ECO:0000256" key="1">
    <source>
        <dbReference type="SAM" id="MobiDB-lite"/>
    </source>
</evidence>
<feature type="compositionally biased region" description="Gly residues" evidence="1">
    <location>
        <begin position="323"/>
        <end position="333"/>
    </location>
</feature>
<protein>
    <recommendedName>
        <fullName evidence="5">Lipoprotein</fullName>
    </recommendedName>
</protein>
<feature type="chain" id="PRO_5039105883" description="Lipoprotein" evidence="2">
    <location>
        <begin position="21"/>
        <end position="419"/>
    </location>
</feature>
<reference evidence="3 4" key="1">
    <citation type="submission" date="2017-09" db="EMBL/GenBank/DDBJ databases">
        <authorList>
            <person name="Ehlers B."/>
            <person name="Leendertz F.H."/>
        </authorList>
    </citation>
    <scope>NUCLEOTIDE SEQUENCE [LARGE SCALE GENOMIC DNA]</scope>
    <source>
        <strain evidence="3 4">CGMCC 4.6857</strain>
    </source>
</reference>
<proteinExistence type="predicted"/>
<evidence type="ECO:0000313" key="3">
    <source>
        <dbReference type="EMBL" id="SNY50448.1"/>
    </source>
</evidence>
<keyword evidence="2" id="KW-0732">Signal</keyword>
<accession>A0A285IR25</accession>
<feature type="region of interest" description="Disordered" evidence="1">
    <location>
        <begin position="314"/>
        <end position="333"/>
    </location>
</feature>
<dbReference type="RefSeq" id="WP_097322391.1">
    <property type="nucleotide sequence ID" value="NZ_OBDY01000011.1"/>
</dbReference>
<evidence type="ECO:0008006" key="5">
    <source>
        <dbReference type="Google" id="ProtNLM"/>
    </source>
</evidence>